<dbReference type="RefSeq" id="WP_328656531.1">
    <property type="nucleotide sequence ID" value="NZ_CP108014.1"/>
</dbReference>
<gene>
    <name evidence="1" type="ORF">OG308_31745</name>
</gene>
<sequence length="153" mass="16726">MFIAGIGPFTARPGPEGESIWSPPAAISSSLFDDPVEVNVLLPEGRSADSALIATVLGDMDHYLLVGLRFLHTELIADPASFGSTPAGVRRFERFDPTTFPVDRPQLNFYDGIEWLLRFAEGGLPICEPYGVAVVFVNHEPVRVEDLRDSTPI</sequence>
<keyword evidence="2" id="KW-1185">Reference proteome</keyword>
<accession>A0ABZ1N764</accession>
<evidence type="ECO:0000313" key="1">
    <source>
        <dbReference type="EMBL" id="WTY35783.1"/>
    </source>
</evidence>
<dbReference type="Proteomes" id="UP001621418">
    <property type="component" value="Chromosome"/>
</dbReference>
<dbReference type="EMBL" id="CP109527">
    <property type="protein sequence ID" value="WTY35783.1"/>
    <property type="molecule type" value="Genomic_DNA"/>
</dbReference>
<dbReference type="GeneID" id="91378736"/>
<proteinExistence type="predicted"/>
<organism evidence="1 2">
    <name type="scientific">Nocardia salmonicida</name>
    <dbReference type="NCBI Taxonomy" id="53431"/>
    <lineage>
        <taxon>Bacteria</taxon>
        <taxon>Bacillati</taxon>
        <taxon>Actinomycetota</taxon>
        <taxon>Actinomycetes</taxon>
        <taxon>Mycobacteriales</taxon>
        <taxon>Nocardiaceae</taxon>
        <taxon>Nocardia</taxon>
    </lineage>
</organism>
<evidence type="ECO:0000313" key="2">
    <source>
        <dbReference type="Proteomes" id="UP001621418"/>
    </source>
</evidence>
<protein>
    <submittedName>
        <fullName evidence="1">Uncharacterized protein</fullName>
    </submittedName>
</protein>
<name>A0ABZ1N764_9NOCA</name>
<reference evidence="1 2" key="1">
    <citation type="submission" date="2022-10" db="EMBL/GenBank/DDBJ databases">
        <title>The complete genomes of actinobacterial strains from the NBC collection.</title>
        <authorList>
            <person name="Joergensen T.S."/>
            <person name="Alvarez Arevalo M."/>
            <person name="Sterndorff E.B."/>
            <person name="Faurdal D."/>
            <person name="Vuksanovic O."/>
            <person name="Mourched A.-S."/>
            <person name="Charusanti P."/>
            <person name="Shaw S."/>
            <person name="Blin K."/>
            <person name="Weber T."/>
        </authorList>
    </citation>
    <scope>NUCLEOTIDE SEQUENCE [LARGE SCALE GENOMIC DNA]</scope>
    <source>
        <strain evidence="1 2">NBC_01413</strain>
    </source>
</reference>